<dbReference type="GO" id="GO:0004674">
    <property type="term" value="F:protein serine/threonine kinase activity"/>
    <property type="evidence" value="ECO:0007669"/>
    <property type="project" value="TreeGrafter"/>
</dbReference>
<dbReference type="EMBL" id="PQFF01000068">
    <property type="protein sequence ID" value="RHZ85124.1"/>
    <property type="molecule type" value="Genomic_DNA"/>
</dbReference>
<reference evidence="2 3" key="1">
    <citation type="submission" date="2018-08" db="EMBL/GenBank/DDBJ databases">
        <title>Genome and evolution of the arbuscular mycorrhizal fungus Diversispora epigaea (formerly Glomus versiforme) and its bacterial endosymbionts.</title>
        <authorList>
            <person name="Sun X."/>
            <person name="Fei Z."/>
            <person name="Harrison M."/>
        </authorList>
    </citation>
    <scope>NUCLEOTIDE SEQUENCE [LARGE SCALE GENOMIC DNA]</scope>
    <source>
        <strain evidence="2 3">IT104</strain>
    </source>
</reference>
<protein>
    <recommendedName>
        <fullName evidence="1">Protein kinase domain-containing protein</fullName>
    </recommendedName>
</protein>
<dbReference type="InterPro" id="IPR051681">
    <property type="entry name" value="Ser/Thr_Kinases-Pseudokinases"/>
</dbReference>
<dbReference type="InterPro" id="IPR011009">
    <property type="entry name" value="Kinase-like_dom_sf"/>
</dbReference>
<sequence length="411" mass="47531">MSSKKVSFENALKNNYIRKFDYSKFENKERIASGGFGTVYRANSLNLRKLVALKCLHEDDESFYEKFVKELTNILAVNNHDNIINFYGISQDLSTKTYYLVLQYAKDDDESFYEKFVKELTNILAVNNHDNIINFYGISQDLSTKTYYLVLQYAKDGDLRTYLQDNFNRLDWKIKIKMAKDITSGLYCIHEENIVHRDLHSKNILVHEGSLLITDLGLSQSLNTNSNSFIGGMFAYSDPRYLRNPFEYKRSKASDIYSLGVLFWELSSGRPPFNNFPSLEIPKIVINGEREVPFNGTPEDYIKIYSNAWKDDPDQRPTIKNIFDSLENIKLENIYNDPNDNQKAYFNNQSQASMDEFSKDSVSFSSSFTTPNWGEVTEVSQVSIENIKDHVSDQTLTDLANLEITGFCFNY</sequence>
<dbReference type="STRING" id="1348612.A0A397JIZ6"/>
<accession>A0A397JIZ6</accession>
<dbReference type="Gene3D" id="3.30.200.20">
    <property type="entry name" value="Phosphorylase Kinase, domain 1"/>
    <property type="match status" value="1"/>
</dbReference>
<evidence type="ECO:0000313" key="2">
    <source>
        <dbReference type="EMBL" id="RHZ85124.1"/>
    </source>
</evidence>
<gene>
    <name evidence="2" type="ORF">Glove_71g183</name>
</gene>
<dbReference type="Gene3D" id="1.10.510.10">
    <property type="entry name" value="Transferase(Phosphotransferase) domain 1"/>
    <property type="match status" value="1"/>
</dbReference>
<proteinExistence type="predicted"/>
<dbReference type="PANTHER" id="PTHR44329">
    <property type="entry name" value="SERINE/THREONINE-PROTEIN KINASE TNNI3K-RELATED"/>
    <property type="match status" value="1"/>
</dbReference>
<dbReference type="Proteomes" id="UP000266861">
    <property type="component" value="Unassembled WGS sequence"/>
</dbReference>
<feature type="domain" description="Protein kinase" evidence="1">
    <location>
        <begin position="25"/>
        <end position="331"/>
    </location>
</feature>
<dbReference type="SUPFAM" id="SSF56112">
    <property type="entry name" value="Protein kinase-like (PK-like)"/>
    <property type="match status" value="2"/>
</dbReference>
<dbReference type="PROSITE" id="PS50011">
    <property type="entry name" value="PROTEIN_KINASE_DOM"/>
    <property type="match status" value="1"/>
</dbReference>
<dbReference type="InterPro" id="IPR000719">
    <property type="entry name" value="Prot_kinase_dom"/>
</dbReference>
<dbReference type="InterPro" id="IPR001245">
    <property type="entry name" value="Ser-Thr/Tyr_kinase_cat_dom"/>
</dbReference>
<dbReference type="OrthoDB" id="6718656at2759"/>
<dbReference type="AlphaFoldDB" id="A0A397JIZ6"/>
<dbReference type="GO" id="GO:0005524">
    <property type="term" value="F:ATP binding"/>
    <property type="evidence" value="ECO:0007669"/>
    <property type="project" value="UniProtKB-KW"/>
</dbReference>
<evidence type="ECO:0000259" key="1">
    <source>
        <dbReference type="PROSITE" id="PS50011"/>
    </source>
</evidence>
<dbReference type="Pfam" id="PF07714">
    <property type="entry name" value="PK_Tyr_Ser-Thr"/>
    <property type="match status" value="2"/>
</dbReference>
<keyword evidence="3" id="KW-1185">Reference proteome</keyword>
<organism evidence="2 3">
    <name type="scientific">Diversispora epigaea</name>
    <dbReference type="NCBI Taxonomy" id="1348612"/>
    <lineage>
        <taxon>Eukaryota</taxon>
        <taxon>Fungi</taxon>
        <taxon>Fungi incertae sedis</taxon>
        <taxon>Mucoromycota</taxon>
        <taxon>Glomeromycotina</taxon>
        <taxon>Glomeromycetes</taxon>
        <taxon>Diversisporales</taxon>
        <taxon>Diversisporaceae</taxon>
        <taxon>Diversispora</taxon>
    </lineage>
</organism>
<dbReference type="PRINTS" id="PR00109">
    <property type="entry name" value="TYRKINASE"/>
</dbReference>
<name>A0A397JIZ6_9GLOM</name>
<comment type="caution">
    <text evidence="2">The sequence shown here is derived from an EMBL/GenBank/DDBJ whole genome shotgun (WGS) entry which is preliminary data.</text>
</comment>
<evidence type="ECO:0000313" key="3">
    <source>
        <dbReference type="Proteomes" id="UP000266861"/>
    </source>
</evidence>